<feature type="domain" description="Metallo-beta-lactamase" evidence="5">
    <location>
        <begin position="15"/>
        <end position="193"/>
    </location>
</feature>
<evidence type="ECO:0000256" key="2">
    <source>
        <dbReference type="ARBA" id="ARBA00022723"/>
    </source>
</evidence>
<comment type="cofactor">
    <cofactor evidence="1">
        <name>Zn(2+)</name>
        <dbReference type="ChEBI" id="CHEBI:29105"/>
    </cofactor>
</comment>
<sequence>MSDIVIKTLILGKIDTNCYLVMNKKNREILIIDPAAQAGDIENQIQKVQAIPTAILLTHGHFDHMMAAEELKEKYHIPVYACEQEQEVLESAKNNLSAAWASAYSMKADFLVSDEEELNLAGIRIVVLHTPGHTKGSICFYLSEEGILFSGDTLFAESYGRTDLLTGSMQQMRESISRLLTILPDNTKVYPGHGQTTEISVEKRYNPLA</sequence>
<proteinExistence type="predicted"/>
<dbReference type="SMART" id="SM00849">
    <property type="entry name" value="Lactamase_B"/>
    <property type="match status" value="1"/>
</dbReference>
<evidence type="ECO:0000256" key="3">
    <source>
        <dbReference type="ARBA" id="ARBA00022801"/>
    </source>
</evidence>
<gene>
    <name evidence="6" type="ORF">INP51_08010</name>
</gene>
<evidence type="ECO:0000256" key="4">
    <source>
        <dbReference type="ARBA" id="ARBA00022833"/>
    </source>
</evidence>
<dbReference type="Gene3D" id="3.60.15.10">
    <property type="entry name" value="Ribonuclease Z/Hydroxyacylglutathione hydrolase-like"/>
    <property type="match status" value="1"/>
</dbReference>
<dbReference type="PANTHER" id="PTHR46233">
    <property type="entry name" value="HYDROXYACYLGLUTATHIONE HYDROLASE GLOC"/>
    <property type="match status" value="1"/>
</dbReference>
<dbReference type="GO" id="GO:0016787">
    <property type="term" value="F:hydrolase activity"/>
    <property type="evidence" value="ECO:0007669"/>
    <property type="project" value="UniProtKB-KW"/>
</dbReference>
<dbReference type="KEGG" id="bliq:INP51_08010"/>
<dbReference type="CDD" id="cd06262">
    <property type="entry name" value="metallo-hydrolase-like_MBL-fold"/>
    <property type="match status" value="1"/>
</dbReference>
<name>A0A7M2RKH1_9FIRM</name>
<accession>A0A7M2RKH1</accession>
<organism evidence="6 7">
    <name type="scientific">Blautia liquoris</name>
    <dbReference type="NCBI Taxonomy" id="2779518"/>
    <lineage>
        <taxon>Bacteria</taxon>
        <taxon>Bacillati</taxon>
        <taxon>Bacillota</taxon>
        <taxon>Clostridia</taxon>
        <taxon>Lachnospirales</taxon>
        <taxon>Lachnospiraceae</taxon>
        <taxon>Blautia</taxon>
    </lineage>
</organism>
<dbReference type="Proteomes" id="UP000593601">
    <property type="component" value="Chromosome"/>
</dbReference>
<dbReference type="InterPro" id="IPR036866">
    <property type="entry name" value="RibonucZ/Hydroxyglut_hydro"/>
</dbReference>
<reference evidence="6 7" key="1">
    <citation type="submission" date="2020-10" db="EMBL/GenBank/DDBJ databases">
        <title>Blautia liquoris sp.nov., isolated from the mud in a fermentation cellar used for the production of Chinese strong-flavoured liquor.</title>
        <authorList>
            <person name="Lu L."/>
        </authorList>
    </citation>
    <scope>NUCLEOTIDE SEQUENCE [LARGE SCALE GENOMIC DNA]</scope>
    <source>
        <strain evidence="6 7">LZLJ-3</strain>
    </source>
</reference>
<keyword evidence="7" id="KW-1185">Reference proteome</keyword>
<dbReference type="InterPro" id="IPR001279">
    <property type="entry name" value="Metallo-B-lactamas"/>
</dbReference>
<dbReference type="EMBL" id="CP063304">
    <property type="protein sequence ID" value="QOV20846.1"/>
    <property type="molecule type" value="Genomic_DNA"/>
</dbReference>
<dbReference type="PANTHER" id="PTHR46233:SF3">
    <property type="entry name" value="HYDROXYACYLGLUTATHIONE HYDROLASE GLOC"/>
    <property type="match status" value="1"/>
</dbReference>
<dbReference type="Pfam" id="PF00753">
    <property type="entry name" value="Lactamase_B"/>
    <property type="match status" value="1"/>
</dbReference>
<dbReference type="SUPFAM" id="SSF56281">
    <property type="entry name" value="Metallo-hydrolase/oxidoreductase"/>
    <property type="match status" value="1"/>
</dbReference>
<evidence type="ECO:0000313" key="6">
    <source>
        <dbReference type="EMBL" id="QOV20846.1"/>
    </source>
</evidence>
<dbReference type="RefSeq" id="WP_193737160.1">
    <property type="nucleotide sequence ID" value="NZ_CP063304.1"/>
</dbReference>
<dbReference type="AlphaFoldDB" id="A0A7M2RKH1"/>
<dbReference type="InterPro" id="IPR051453">
    <property type="entry name" value="MBL_Glyoxalase_II"/>
</dbReference>
<evidence type="ECO:0000313" key="7">
    <source>
        <dbReference type="Proteomes" id="UP000593601"/>
    </source>
</evidence>
<dbReference type="GO" id="GO:0046872">
    <property type="term" value="F:metal ion binding"/>
    <property type="evidence" value="ECO:0007669"/>
    <property type="project" value="UniProtKB-KW"/>
</dbReference>
<protein>
    <submittedName>
        <fullName evidence="6">MBL fold metallo-hydrolase</fullName>
    </submittedName>
</protein>
<keyword evidence="4" id="KW-0862">Zinc</keyword>
<keyword evidence="3 6" id="KW-0378">Hydrolase</keyword>
<evidence type="ECO:0000259" key="5">
    <source>
        <dbReference type="SMART" id="SM00849"/>
    </source>
</evidence>
<keyword evidence="2" id="KW-0479">Metal-binding</keyword>
<evidence type="ECO:0000256" key="1">
    <source>
        <dbReference type="ARBA" id="ARBA00001947"/>
    </source>
</evidence>